<dbReference type="Proteomes" id="UP000228921">
    <property type="component" value="Unassembled WGS sequence"/>
</dbReference>
<dbReference type="InterPro" id="IPR025164">
    <property type="entry name" value="Toastrack_DUF4097"/>
</dbReference>
<evidence type="ECO:0000313" key="3">
    <source>
        <dbReference type="EMBL" id="PJF30619.1"/>
    </source>
</evidence>
<comment type="caution">
    <text evidence="3">The sequence shown here is derived from an EMBL/GenBank/DDBJ whole genome shotgun (WGS) entry which is preliminary data.</text>
</comment>
<sequence>MSALDRLAVPLIVLFAAALWIAHLLSLIPPALADLLSRAAPALLIALGLALLLGRRVRYGNLIALGIALGLVSGVAAFSFSREASLFREDYIETLDYTLPPNVTSIRLSAELRRTEIAVRAAEGRRLSGEFRGSLESLLTPSYRVESNVAILELRETQREALPTLEQIGRGRLILELPTAVSVETLTLQTAEGDVTLEIEPITLRNVQIVAASGDVSAQFGRSVGLLAELKTSGAITVRLPAELPAEIALRGNGANAPRFDEARYTRRIDNVLVPNLGEAQAQLTLESGGTITIE</sequence>
<feature type="transmembrane region" description="Helical" evidence="1">
    <location>
        <begin position="7"/>
        <end position="29"/>
    </location>
</feature>
<feature type="transmembrane region" description="Helical" evidence="1">
    <location>
        <begin position="35"/>
        <end position="54"/>
    </location>
</feature>
<feature type="transmembrane region" description="Helical" evidence="1">
    <location>
        <begin position="61"/>
        <end position="80"/>
    </location>
</feature>
<keyword evidence="1" id="KW-0472">Membrane</keyword>
<name>A0A2M8NZA6_9CHLR</name>
<accession>A0A2M8NZA6</accession>
<keyword evidence="1" id="KW-0812">Transmembrane</keyword>
<reference evidence="3 4" key="1">
    <citation type="submission" date="2017-11" db="EMBL/GenBank/DDBJ databases">
        <title>Evolution of Phototrophy in the Chloroflexi Phylum Driven by Horizontal Gene Transfer.</title>
        <authorList>
            <person name="Ward L.M."/>
            <person name="Hemp J."/>
            <person name="Shih P.M."/>
            <person name="Mcglynn S.E."/>
            <person name="Fischer W."/>
        </authorList>
    </citation>
    <scope>NUCLEOTIDE SEQUENCE [LARGE SCALE GENOMIC DNA]</scope>
    <source>
        <strain evidence="3">CP2_2F</strain>
    </source>
</reference>
<feature type="domain" description="DUF4097" evidence="2">
    <location>
        <begin position="114"/>
        <end position="219"/>
    </location>
</feature>
<evidence type="ECO:0000256" key="1">
    <source>
        <dbReference type="SAM" id="Phobius"/>
    </source>
</evidence>
<organism evidence="3 4">
    <name type="scientific">Candidatus Thermofonsia Clade 1 bacterium</name>
    <dbReference type="NCBI Taxonomy" id="2364210"/>
    <lineage>
        <taxon>Bacteria</taxon>
        <taxon>Bacillati</taxon>
        <taxon>Chloroflexota</taxon>
        <taxon>Candidatus Thermofontia</taxon>
        <taxon>Candidatus Thermofonsia Clade 1</taxon>
    </lineage>
</organism>
<keyword evidence="1" id="KW-1133">Transmembrane helix</keyword>
<dbReference type="Pfam" id="PF13349">
    <property type="entry name" value="DUF4097"/>
    <property type="match status" value="1"/>
</dbReference>
<evidence type="ECO:0000313" key="4">
    <source>
        <dbReference type="Proteomes" id="UP000228921"/>
    </source>
</evidence>
<gene>
    <name evidence="3" type="ORF">CUN51_07365</name>
</gene>
<proteinExistence type="predicted"/>
<dbReference type="EMBL" id="PGTK01000008">
    <property type="protein sequence ID" value="PJF30619.1"/>
    <property type="molecule type" value="Genomic_DNA"/>
</dbReference>
<protein>
    <recommendedName>
        <fullName evidence="2">DUF4097 domain-containing protein</fullName>
    </recommendedName>
</protein>
<dbReference type="AlphaFoldDB" id="A0A2M8NZA6"/>
<evidence type="ECO:0000259" key="2">
    <source>
        <dbReference type="Pfam" id="PF13349"/>
    </source>
</evidence>